<protein>
    <submittedName>
        <fullName evidence="2">Uncharacterized protein</fullName>
    </submittedName>
</protein>
<organism evidence="2 3">
    <name type="scientific">Stegodyphus mimosarum</name>
    <name type="common">African social velvet spider</name>
    <dbReference type="NCBI Taxonomy" id="407821"/>
    <lineage>
        <taxon>Eukaryota</taxon>
        <taxon>Metazoa</taxon>
        <taxon>Ecdysozoa</taxon>
        <taxon>Arthropoda</taxon>
        <taxon>Chelicerata</taxon>
        <taxon>Arachnida</taxon>
        <taxon>Araneae</taxon>
        <taxon>Araneomorphae</taxon>
        <taxon>Entelegynae</taxon>
        <taxon>Eresoidea</taxon>
        <taxon>Eresidae</taxon>
        <taxon>Stegodyphus</taxon>
    </lineage>
</organism>
<dbReference type="AlphaFoldDB" id="A0A087T8E9"/>
<feature type="transmembrane region" description="Helical" evidence="1">
    <location>
        <begin position="20"/>
        <end position="37"/>
    </location>
</feature>
<name>A0A087T8E9_STEMI</name>
<feature type="non-terminal residue" evidence="2">
    <location>
        <position position="87"/>
    </location>
</feature>
<gene>
    <name evidence="2" type="ORF">X975_01381</name>
</gene>
<reference evidence="2 3" key="1">
    <citation type="submission" date="2013-11" db="EMBL/GenBank/DDBJ databases">
        <title>Genome sequencing of Stegodyphus mimosarum.</title>
        <authorList>
            <person name="Bechsgaard J."/>
        </authorList>
    </citation>
    <scope>NUCLEOTIDE SEQUENCE [LARGE SCALE GENOMIC DNA]</scope>
</reference>
<evidence type="ECO:0000256" key="1">
    <source>
        <dbReference type="SAM" id="Phobius"/>
    </source>
</evidence>
<accession>A0A087T8E9</accession>
<dbReference type="Proteomes" id="UP000054359">
    <property type="component" value="Unassembled WGS sequence"/>
</dbReference>
<keyword evidence="1" id="KW-0812">Transmembrane</keyword>
<evidence type="ECO:0000313" key="3">
    <source>
        <dbReference type="Proteomes" id="UP000054359"/>
    </source>
</evidence>
<keyword evidence="1" id="KW-0472">Membrane</keyword>
<keyword evidence="1" id="KW-1133">Transmembrane helix</keyword>
<evidence type="ECO:0000313" key="2">
    <source>
        <dbReference type="EMBL" id="KFM61388.1"/>
    </source>
</evidence>
<sequence length="87" mass="9998">MFTKFLSGGIVLKHIEHFQLAAFISNMYWLIAAISLGRGSKLGESMDVIKCIVSVWLDRRLKYCQIVISFEKLKVEKEGWKPLNPLL</sequence>
<keyword evidence="3" id="KW-1185">Reference proteome</keyword>
<dbReference type="EMBL" id="KK113930">
    <property type="protein sequence ID" value="KFM61388.1"/>
    <property type="molecule type" value="Genomic_DNA"/>
</dbReference>
<proteinExistence type="predicted"/>